<comment type="caution">
    <text evidence="1">The sequence shown here is derived from an EMBL/GenBank/DDBJ whole genome shotgun (WGS) entry which is preliminary data.</text>
</comment>
<protein>
    <submittedName>
        <fullName evidence="1">Di-copper centre-containing protein</fullName>
    </submittedName>
</protein>
<dbReference type="EMBL" id="MU393587">
    <property type="protein sequence ID" value="KAI4860409.1"/>
    <property type="molecule type" value="Genomic_DNA"/>
</dbReference>
<accession>A0ACB9YLZ4</accession>
<reference evidence="1 2" key="1">
    <citation type="journal article" date="2022" name="New Phytol.">
        <title>Ecological generalism drives hyperdiversity of secondary metabolite gene clusters in xylarialean endophytes.</title>
        <authorList>
            <person name="Franco M.E.E."/>
            <person name="Wisecaver J.H."/>
            <person name="Arnold A.E."/>
            <person name="Ju Y.M."/>
            <person name="Slot J.C."/>
            <person name="Ahrendt S."/>
            <person name="Moore L.P."/>
            <person name="Eastman K.E."/>
            <person name="Scott K."/>
            <person name="Konkel Z."/>
            <person name="Mondo S.J."/>
            <person name="Kuo A."/>
            <person name="Hayes R.D."/>
            <person name="Haridas S."/>
            <person name="Andreopoulos B."/>
            <person name="Riley R."/>
            <person name="LaButti K."/>
            <person name="Pangilinan J."/>
            <person name="Lipzen A."/>
            <person name="Amirebrahimi M."/>
            <person name="Yan J."/>
            <person name="Adam C."/>
            <person name="Keymanesh K."/>
            <person name="Ng V."/>
            <person name="Louie K."/>
            <person name="Northen T."/>
            <person name="Drula E."/>
            <person name="Henrissat B."/>
            <person name="Hsieh H.M."/>
            <person name="Youens-Clark K."/>
            <person name="Lutzoni F."/>
            <person name="Miadlikowska J."/>
            <person name="Eastwood D.C."/>
            <person name="Hamelin R.C."/>
            <person name="Grigoriev I.V."/>
            <person name="U'Ren J.M."/>
        </authorList>
    </citation>
    <scope>NUCLEOTIDE SEQUENCE [LARGE SCALE GENOMIC DNA]</scope>
    <source>
        <strain evidence="1 2">CBS 119005</strain>
    </source>
</reference>
<gene>
    <name evidence="1" type="ORF">F4820DRAFT_109128</name>
</gene>
<evidence type="ECO:0000313" key="2">
    <source>
        <dbReference type="Proteomes" id="UP001497700"/>
    </source>
</evidence>
<proteinExistence type="predicted"/>
<evidence type="ECO:0000313" key="1">
    <source>
        <dbReference type="EMBL" id="KAI4860409.1"/>
    </source>
</evidence>
<name>A0ACB9YLZ4_9PEZI</name>
<organism evidence="1 2">
    <name type="scientific">Hypoxylon rubiginosum</name>
    <dbReference type="NCBI Taxonomy" id="110542"/>
    <lineage>
        <taxon>Eukaryota</taxon>
        <taxon>Fungi</taxon>
        <taxon>Dikarya</taxon>
        <taxon>Ascomycota</taxon>
        <taxon>Pezizomycotina</taxon>
        <taxon>Sordariomycetes</taxon>
        <taxon>Xylariomycetidae</taxon>
        <taxon>Xylariales</taxon>
        <taxon>Hypoxylaceae</taxon>
        <taxon>Hypoxylon</taxon>
    </lineage>
</organism>
<sequence>MGIRHLVCALFIAAAAATPAAADDSQSLTTLDSLFDEAASNQADVIDDSTISKRSTCTLKNLSVRRPWGSLSQKDRKAYTDAVLCLQSLPAKTPASVAPGAKSRYDDFVATHINQTPFIHYSGTFLAWHRWFTHNYEQALKNECGYKGTQPYWNWALYSKDPASSPIFDGSAYSMSGNGQYIANKGPITLTLGDFAPVYLPAGTGGGCVTSGPFKDMKVNLGPVSLPQNDGSVLSGTGLEYNPRCLKRDISAGVNQAYANATSIVNLLLQNNNVGDFQMVMQGVPGSGSIGVHGGGHYTIGGDPADDVSVSPGDPVFYLHHGMIDLTWWTWQHLDYNNRLNAISGTGTFLDSPPSANTTLDTVIDLSYAGGGPIAMRELMSTTDGPFCYTYAR</sequence>
<dbReference type="Proteomes" id="UP001497700">
    <property type="component" value="Unassembled WGS sequence"/>
</dbReference>
<keyword evidence="2" id="KW-1185">Reference proteome</keyword>